<comment type="caution">
    <text evidence="1">The sequence shown here is derived from an EMBL/GenBank/DDBJ whole genome shotgun (WGS) entry which is preliminary data.</text>
</comment>
<proteinExistence type="predicted"/>
<evidence type="ECO:0000313" key="2">
    <source>
        <dbReference type="Proteomes" id="UP000560081"/>
    </source>
</evidence>
<sequence length="419" mass="43795">MSTALDTRPTPGAAPQGPGPGAAGLSGGAALRTVVGMELRQRLRSRGWYVLLGLFFLLVGAVTLGALGLRALSAGEMTGMSAADQEAALRTAGQWMFDGVLMFTLTLALLVAPALAANAISGDRAGGTLAITQVTLLSTWQLMAGKWLAAWIASAAFVAAALPWLVVAAVVGRVNPLYVLVGILMILVEFAVVTGIGVAVSAIAGRTLFAVVVTYLLVAALTIGSVVALVLSMQFTSLTVRASQPEHASPEETLSEEEAAGMTEQEWDAYYAEQQRRFPEAFDSIADRCVGPVTDQEVLDGRRVAWLVAPNPFVVVADASPWIARPAGSSGGLAPDVGPLNGLSAAYRQAQRDPRASVECLDGELRGIDQMATPAREGTWPMWPLGLAMQGALTAGLLWWGHRRLDTPAGRLAAGTRVA</sequence>
<gene>
    <name evidence="1" type="ORF">BJ976_001917</name>
</gene>
<dbReference type="RefSeq" id="WP_135030735.1">
    <property type="nucleotide sequence ID" value="NZ_BMLA01000014.1"/>
</dbReference>
<protein>
    <submittedName>
        <fullName evidence="1">ABC-type transport system involved in multi-copper enzyme maturation permease subunit</fullName>
    </submittedName>
</protein>
<dbReference type="Pfam" id="PF12679">
    <property type="entry name" value="ABC2_membrane_2"/>
    <property type="match status" value="1"/>
</dbReference>
<dbReference type="PANTHER" id="PTHR43471">
    <property type="entry name" value="ABC TRANSPORTER PERMEASE"/>
    <property type="match status" value="1"/>
</dbReference>
<keyword evidence="2" id="KW-1185">Reference proteome</keyword>
<dbReference type="GO" id="GO:0005886">
    <property type="term" value="C:plasma membrane"/>
    <property type="evidence" value="ECO:0007669"/>
    <property type="project" value="UniProtKB-SubCell"/>
</dbReference>
<dbReference type="PANTHER" id="PTHR43471:SF12">
    <property type="entry name" value="HYPOTHETICAL MEMBRANE PROTEIN, CONSERVED"/>
    <property type="match status" value="1"/>
</dbReference>
<accession>A0A4Y8WWN6</accession>
<dbReference type="Proteomes" id="UP000560081">
    <property type="component" value="Unassembled WGS sequence"/>
</dbReference>
<organism evidence="1 2">
    <name type="scientific">Micrococcus flavus</name>
    <dbReference type="NCBI Taxonomy" id="384602"/>
    <lineage>
        <taxon>Bacteria</taxon>
        <taxon>Bacillati</taxon>
        <taxon>Actinomycetota</taxon>
        <taxon>Actinomycetes</taxon>
        <taxon>Micrococcales</taxon>
        <taxon>Micrococcaceae</taxon>
        <taxon>Micrococcus</taxon>
    </lineage>
</organism>
<dbReference type="AlphaFoldDB" id="A0A4Y8WWN6"/>
<evidence type="ECO:0000313" key="1">
    <source>
        <dbReference type="EMBL" id="MBB4883566.1"/>
    </source>
</evidence>
<dbReference type="GO" id="GO:0140359">
    <property type="term" value="F:ABC-type transporter activity"/>
    <property type="evidence" value="ECO:0007669"/>
    <property type="project" value="InterPro"/>
</dbReference>
<dbReference type="OrthoDB" id="149032at2"/>
<reference evidence="1 2" key="1">
    <citation type="submission" date="2020-08" db="EMBL/GenBank/DDBJ databases">
        <title>Sequencing the genomes of 1000 actinobacteria strains.</title>
        <authorList>
            <person name="Klenk H.-P."/>
        </authorList>
    </citation>
    <scope>NUCLEOTIDE SEQUENCE [LARGE SCALE GENOMIC DNA]</scope>
    <source>
        <strain evidence="1 2">DSM 19079</strain>
    </source>
</reference>
<name>A0A4Y8WWN6_9MICC</name>
<dbReference type="EMBL" id="JACHMC010000001">
    <property type="protein sequence ID" value="MBB4883566.1"/>
    <property type="molecule type" value="Genomic_DNA"/>
</dbReference>